<comment type="caution">
    <text evidence="1">The sequence shown here is derived from an EMBL/GenBank/DDBJ whole genome shotgun (WGS) entry which is preliminary data.</text>
</comment>
<evidence type="ECO:0000313" key="2">
    <source>
        <dbReference type="Proteomes" id="UP000028643"/>
    </source>
</evidence>
<dbReference type="SUPFAM" id="SSF51905">
    <property type="entry name" value="FAD/NAD(P)-binding domain"/>
    <property type="match status" value="1"/>
</dbReference>
<proteinExistence type="predicted"/>
<accession>A0A085V363</accession>
<sequence>MFGDYLETSCGCVIGGAGPAGMGLLFNALKSGTLPDLAKDGLIIVDASAAPGTGRLGEYRITANSVGDVILECLRDPALRDVFAPLEHSPAYWRIRRQAQHAPQLSDIGELLAEASRLVLDFIVEHYGARLWRSTTITEVVRDNDEFFVWVQAQGRTRRIRCRTLVLNLGGRQDPQHLVKGLAQQGLRVSPTATIKSADELLRMNAVQLRETFAPALACSGRITVVGGSHSAFSMLENLADALEFAGLQELTLIHRSAIRLFYESAEQAEAAGYRFDPVQDICPVSGRVNRSGGLRYRALDVGRAVIEHARVGKTGVRAQAFQTQGGAPGDYQAAAQALLESHTVVQCTGYQPNLPPMSYSDGTPITLREVKGGVDSDAAGCPMDTSGLRLHGLHLFGLGSGLGIDPRLGSEPSFDGRIYGVWQFHNDASRAVIESVIARLQQTTPELAAPSRSLAERLEEGLPFLFPALSSANS</sequence>
<dbReference type="InterPro" id="IPR036188">
    <property type="entry name" value="FAD/NAD-bd_sf"/>
</dbReference>
<evidence type="ECO:0008006" key="3">
    <source>
        <dbReference type="Google" id="ProtNLM"/>
    </source>
</evidence>
<dbReference type="AlphaFoldDB" id="A0A085V363"/>
<dbReference type="Proteomes" id="UP000028643">
    <property type="component" value="Unassembled WGS sequence"/>
</dbReference>
<dbReference type="PATRIC" id="fig|317.174.peg.3800"/>
<protein>
    <recommendedName>
        <fullName evidence="3">Pyridine nucleotide-disulfide oxidoreductase</fullName>
    </recommendedName>
</protein>
<dbReference type="EMBL" id="JPQT01000115">
    <property type="protein sequence ID" value="KFE49876.1"/>
    <property type="molecule type" value="Genomic_DNA"/>
</dbReference>
<dbReference type="Gene3D" id="3.50.50.60">
    <property type="entry name" value="FAD/NAD(P)-binding domain"/>
    <property type="match status" value="1"/>
</dbReference>
<evidence type="ECO:0000313" key="1">
    <source>
        <dbReference type="EMBL" id="KFE49876.1"/>
    </source>
</evidence>
<gene>
    <name evidence="1" type="ORF">IV02_18580</name>
</gene>
<dbReference type="RefSeq" id="WP_047576835.1">
    <property type="nucleotide sequence ID" value="NZ_JPQT01000115.1"/>
</dbReference>
<name>A0A085V363_PSESX</name>
<reference evidence="1 2" key="1">
    <citation type="submission" date="2014-07" db="EMBL/GenBank/DDBJ databases">
        <title>Draft Genome Sequences of Environmental Pseudomonas syringae strains.</title>
        <authorList>
            <person name="Baltrus D.A."/>
            <person name="Berge O."/>
            <person name="Morris C."/>
        </authorList>
    </citation>
    <scope>NUCLEOTIDE SEQUENCE [LARGE SCALE GENOMIC DNA]</scope>
    <source>
        <strain evidence="1 2">CEB003</strain>
    </source>
</reference>
<organism evidence="1 2">
    <name type="scientific">Pseudomonas syringae</name>
    <dbReference type="NCBI Taxonomy" id="317"/>
    <lineage>
        <taxon>Bacteria</taxon>
        <taxon>Pseudomonadati</taxon>
        <taxon>Pseudomonadota</taxon>
        <taxon>Gammaproteobacteria</taxon>
        <taxon>Pseudomonadales</taxon>
        <taxon>Pseudomonadaceae</taxon>
        <taxon>Pseudomonas</taxon>
    </lineage>
</organism>